<proteinExistence type="predicted"/>
<organism evidence="1">
    <name type="scientific">Schlesneria paludicola</name>
    <dbReference type="NCBI Taxonomy" id="360056"/>
    <lineage>
        <taxon>Bacteria</taxon>
        <taxon>Pseudomonadati</taxon>
        <taxon>Planctomycetota</taxon>
        <taxon>Planctomycetia</taxon>
        <taxon>Planctomycetales</taxon>
        <taxon>Planctomycetaceae</taxon>
        <taxon>Schlesneria</taxon>
    </lineage>
</organism>
<comment type="caution">
    <text evidence="1">The sequence shown here is derived from an EMBL/GenBank/DDBJ whole genome shotgun (WGS) entry which is preliminary data.</text>
</comment>
<dbReference type="EMBL" id="DSOK01000370">
    <property type="protein sequence ID" value="HEN16460.1"/>
    <property type="molecule type" value="Genomic_DNA"/>
</dbReference>
<dbReference type="AlphaFoldDB" id="A0A7C2K103"/>
<sequence length="135" mass="14960">MRQSVVSPFSFPNIIGGKGWNCIDSASLAVSARLKLEAMRHGVARRAGRPVSSVHPNGGRKLNHSLKAADHEDAETLLARVLRRLRLIEHGDLELPKGSDPLTFLLSDRRRQQSAELRTTLSLKSLFDAFREALP</sequence>
<protein>
    <submittedName>
        <fullName evidence="1">Uncharacterized protein</fullName>
    </submittedName>
</protein>
<name>A0A7C2K103_9PLAN</name>
<gene>
    <name evidence="1" type="ORF">ENQ76_13445</name>
</gene>
<reference evidence="1" key="1">
    <citation type="journal article" date="2020" name="mSystems">
        <title>Genome- and Community-Level Interaction Insights into Carbon Utilization and Element Cycling Functions of Hydrothermarchaeota in Hydrothermal Sediment.</title>
        <authorList>
            <person name="Zhou Z."/>
            <person name="Liu Y."/>
            <person name="Xu W."/>
            <person name="Pan J."/>
            <person name="Luo Z.H."/>
            <person name="Li M."/>
        </authorList>
    </citation>
    <scope>NUCLEOTIDE SEQUENCE [LARGE SCALE GENOMIC DNA]</scope>
    <source>
        <strain evidence="1">SpSt-339</strain>
    </source>
</reference>
<accession>A0A7C2K103</accession>
<evidence type="ECO:0000313" key="1">
    <source>
        <dbReference type="EMBL" id="HEN16460.1"/>
    </source>
</evidence>